<accession>A0A2G1BX73</accession>
<name>A0A2G1BX73_9FLAO</name>
<reference evidence="2" key="2">
    <citation type="submission" date="2017-10" db="EMBL/GenBank/DDBJ databases">
        <authorList>
            <person name="Enke T.N."/>
            <person name="Cordero O.X."/>
        </authorList>
    </citation>
    <scope>NUCLEOTIDE SEQUENCE</scope>
    <source>
        <strain evidence="2">4G03</strain>
    </source>
</reference>
<evidence type="ECO:0000313" key="2">
    <source>
        <dbReference type="EMBL" id="PHN98588.1"/>
    </source>
</evidence>
<dbReference type="RefSeq" id="WP_099214407.1">
    <property type="nucleotide sequence ID" value="NZ_JAUYVU010000002.1"/>
</dbReference>
<evidence type="ECO:0000313" key="1">
    <source>
        <dbReference type="EMBL" id="MDP2540631.1"/>
    </source>
</evidence>
<evidence type="ECO:0000313" key="4">
    <source>
        <dbReference type="Proteomes" id="UP001242342"/>
    </source>
</evidence>
<comment type="caution">
    <text evidence="2">The sequence shown here is derived from an EMBL/GenBank/DDBJ whole genome shotgun (WGS) entry which is preliminary data.</text>
</comment>
<reference evidence="2 3" key="1">
    <citation type="journal article" date="2016" name="Nat. Commun.">
        <title>Microbial interactions lead to rapid micro-scale successions on model marine particles.</title>
        <authorList>
            <person name="Datta M.S."/>
            <person name="Sliwerska E."/>
            <person name="Gore J."/>
            <person name="Polz M.F."/>
            <person name="Cordero O.X."/>
        </authorList>
    </citation>
    <scope>NUCLEOTIDE SEQUENCE [LARGE SCALE GENOMIC DNA]</scope>
    <source>
        <strain evidence="2 3">4G03</strain>
    </source>
</reference>
<dbReference type="AlphaFoldDB" id="A0A2G1BX73"/>
<accession>A0A497Z723</accession>
<sequence>MEKILNDLVQNVKENIPGYIAISVAEIASGESLASDSADSNFDPALACAYNVEIINAKRKAIDILGLKENINDIHFKLDNHIHVVDLSPSGEYFIYLAVDSNRANLALTRTMLKKYKTELNEVL</sequence>
<gene>
    <name evidence="2" type="ORF">CSC81_03610</name>
    <name evidence="1" type="ORF">Q8W23_04005</name>
</gene>
<proteinExistence type="predicted"/>
<dbReference type="EMBL" id="JAUYVU010000002">
    <property type="protein sequence ID" value="MDP2540631.1"/>
    <property type="molecule type" value="Genomic_DNA"/>
</dbReference>
<protein>
    <recommendedName>
        <fullName evidence="5">Roadblock/LAMTOR2 domain-containing protein</fullName>
    </recommendedName>
</protein>
<dbReference type="Proteomes" id="UP001242342">
    <property type="component" value="Unassembled WGS sequence"/>
</dbReference>
<organism evidence="2 3">
    <name type="scientific">Tenacibaculum discolor</name>
    <dbReference type="NCBI Taxonomy" id="361581"/>
    <lineage>
        <taxon>Bacteria</taxon>
        <taxon>Pseudomonadati</taxon>
        <taxon>Bacteroidota</taxon>
        <taxon>Flavobacteriia</taxon>
        <taxon>Flavobacteriales</taxon>
        <taxon>Flavobacteriaceae</taxon>
        <taxon>Tenacibaculum</taxon>
    </lineage>
</organism>
<evidence type="ECO:0000313" key="3">
    <source>
        <dbReference type="Proteomes" id="UP000222163"/>
    </source>
</evidence>
<reference evidence="1 4" key="3">
    <citation type="submission" date="2023-07" db="EMBL/GenBank/DDBJ databases">
        <title>Genome content predicts the carbon catabolic preferences of heterotrophic bacteria.</title>
        <authorList>
            <person name="Gralka M."/>
        </authorList>
    </citation>
    <scope>NUCLEOTIDE SEQUENCE [LARGE SCALE GENOMIC DNA]</scope>
    <source>
        <strain evidence="1 4">4G03</strain>
    </source>
</reference>
<dbReference type="Proteomes" id="UP000222163">
    <property type="component" value="Unassembled WGS sequence"/>
</dbReference>
<keyword evidence="4" id="KW-1185">Reference proteome</keyword>
<dbReference type="EMBL" id="PDUU01000003">
    <property type="protein sequence ID" value="PHN98588.1"/>
    <property type="molecule type" value="Genomic_DNA"/>
</dbReference>
<evidence type="ECO:0008006" key="5">
    <source>
        <dbReference type="Google" id="ProtNLM"/>
    </source>
</evidence>